<dbReference type="InterPro" id="IPR007349">
    <property type="entry name" value="DUF418"/>
</dbReference>
<dbReference type="AlphaFoldDB" id="A0A1K2INW9"/>
<keyword evidence="1" id="KW-1133">Transmembrane helix</keyword>
<accession>A0A1K2INW9</accession>
<dbReference type="EMBL" id="FPKV01000003">
    <property type="protein sequence ID" value="SFZ93954.1"/>
    <property type="molecule type" value="Genomic_DNA"/>
</dbReference>
<feature type="transmembrane region" description="Helical" evidence="1">
    <location>
        <begin position="22"/>
        <end position="46"/>
    </location>
</feature>
<evidence type="ECO:0000256" key="1">
    <source>
        <dbReference type="SAM" id="Phobius"/>
    </source>
</evidence>
<organism evidence="3 4">
    <name type="scientific">Flaviramulus basaltis</name>
    <dbReference type="NCBI Taxonomy" id="369401"/>
    <lineage>
        <taxon>Bacteria</taxon>
        <taxon>Pseudomonadati</taxon>
        <taxon>Bacteroidota</taxon>
        <taxon>Flavobacteriia</taxon>
        <taxon>Flavobacteriales</taxon>
        <taxon>Flavobacteriaceae</taxon>
        <taxon>Flaviramulus</taxon>
    </lineage>
</organism>
<proteinExistence type="predicted"/>
<reference evidence="3 4" key="1">
    <citation type="submission" date="2016-10" db="EMBL/GenBank/DDBJ databases">
        <authorList>
            <person name="de Groot N.N."/>
        </authorList>
    </citation>
    <scope>NUCLEOTIDE SEQUENCE [LARGE SCALE GENOMIC DNA]</scope>
    <source>
        <strain evidence="3 4">DSM 18180</strain>
    </source>
</reference>
<dbReference type="RefSeq" id="WP_072403056.1">
    <property type="nucleotide sequence ID" value="NZ_FPKV01000003.1"/>
</dbReference>
<name>A0A1K2INW9_9FLAO</name>
<feature type="transmembrane region" description="Helical" evidence="1">
    <location>
        <begin position="361"/>
        <end position="380"/>
    </location>
</feature>
<dbReference type="STRING" id="369401.SAMN05428642_103454"/>
<keyword evidence="1" id="KW-0812">Transmembrane</keyword>
<keyword evidence="4" id="KW-1185">Reference proteome</keyword>
<evidence type="ECO:0000259" key="2">
    <source>
        <dbReference type="Pfam" id="PF04235"/>
    </source>
</evidence>
<dbReference type="InterPro" id="IPR052529">
    <property type="entry name" value="Bact_Transport_Assoc"/>
</dbReference>
<dbReference type="OrthoDB" id="9807744at2"/>
<feature type="transmembrane region" description="Helical" evidence="1">
    <location>
        <begin position="109"/>
        <end position="131"/>
    </location>
</feature>
<dbReference type="Proteomes" id="UP000182544">
    <property type="component" value="Unassembled WGS sequence"/>
</dbReference>
<feature type="transmembrane region" description="Helical" evidence="1">
    <location>
        <begin position="66"/>
        <end position="89"/>
    </location>
</feature>
<evidence type="ECO:0000313" key="3">
    <source>
        <dbReference type="EMBL" id="SFZ93954.1"/>
    </source>
</evidence>
<dbReference type="PANTHER" id="PTHR30590">
    <property type="entry name" value="INNER MEMBRANE PROTEIN"/>
    <property type="match status" value="1"/>
</dbReference>
<keyword evidence="1" id="KW-0472">Membrane</keyword>
<feature type="transmembrane region" description="Helical" evidence="1">
    <location>
        <begin position="151"/>
        <end position="168"/>
    </location>
</feature>
<feature type="transmembrane region" description="Helical" evidence="1">
    <location>
        <begin position="323"/>
        <end position="341"/>
    </location>
</feature>
<evidence type="ECO:0000313" key="4">
    <source>
        <dbReference type="Proteomes" id="UP000182544"/>
    </source>
</evidence>
<dbReference type="PANTHER" id="PTHR30590:SF2">
    <property type="entry name" value="INNER MEMBRANE PROTEIN"/>
    <property type="match status" value="1"/>
</dbReference>
<feature type="transmembrane region" description="Helical" evidence="1">
    <location>
        <begin position="278"/>
        <end position="302"/>
    </location>
</feature>
<sequence length="431" mass="49867">MTTTATSLTPLKAMDRIHSLDVIRGIVLFGILLMNINGMGLAHAYGDPTVSGGSTGWDLYTWIATNMFFEGTMRALFSLLFGVGMFILLDRLENKGAGLKAADIYFRRLLWLLFFGLVHGYLLLWTGEILYQYALMGFLVYSFRYLSPKKLILIALFLFSVGALWSYFDYTKDVKFMEDVALVKTNKSEGKTLTKELKETEFKWENKQWERSPEGVKDYNNNMRKSYLNVVAFLGPTNQHYDENWPYRYDLWDVLSMMLLGIALFKLNILSAEKSYKFYFIMATLGYLVGLTTNYFEINYIMNQKFSLLSFSKTNITYDLGRVGVAMGHVGLIMLFCKSSILKWLKNALSAVGKMALTNYVMHSVFAMFIFTGAGFALFGTFKRHELLYIVFSIWLFQLIASPLWLKYFQFGPLEWLWRNLSYKKRHALKK</sequence>
<feature type="domain" description="DUF418" evidence="2">
    <location>
        <begin position="265"/>
        <end position="425"/>
    </location>
</feature>
<dbReference type="Pfam" id="PF04235">
    <property type="entry name" value="DUF418"/>
    <property type="match status" value="1"/>
</dbReference>
<feature type="transmembrane region" description="Helical" evidence="1">
    <location>
        <begin position="387"/>
        <end position="406"/>
    </location>
</feature>
<gene>
    <name evidence="3" type="ORF">SAMN05428642_103454</name>
</gene>
<protein>
    <recommendedName>
        <fullName evidence="2">DUF418 domain-containing protein</fullName>
    </recommendedName>
</protein>
<feature type="transmembrane region" description="Helical" evidence="1">
    <location>
        <begin position="251"/>
        <end position="272"/>
    </location>
</feature>